<comment type="subcellular location">
    <subcellularLocation>
        <location evidence="1">Membrane</location>
        <topology evidence="1">Multi-pass membrane protein</topology>
    </subcellularLocation>
</comment>
<dbReference type="Proteomes" id="UP000729913">
    <property type="component" value="Unassembled WGS sequence"/>
</dbReference>
<protein>
    <submittedName>
        <fullName evidence="6">Uncharacterized protein</fullName>
    </submittedName>
</protein>
<feature type="transmembrane region" description="Helical" evidence="5">
    <location>
        <begin position="173"/>
        <end position="191"/>
    </location>
</feature>
<feature type="transmembrane region" description="Helical" evidence="5">
    <location>
        <begin position="41"/>
        <end position="61"/>
    </location>
</feature>
<evidence type="ECO:0000256" key="5">
    <source>
        <dbReference type="SAM" id="Phobius"/>
    </source>
</evidence>
<evidence type="ECO:0000313" key="7">
    <source>
        <dbReference type="Proteomes" id="UP000729913"/>
    </source>
</evidence>
<evidence type="ECO:0000256" key="2">
    <source>
        <dbReference type="ARBA" id="ARBA00022692"/>
    </source>
</evidence>
<accession>A0A8J5QUK2</accession>
<proteinExistence type="predicted"/>
<keyword evidence="2 5" id="KW-0812">Transmembrane</keyword>
<keyword evidence="4 5" id="KW-0472">Membrane</keyword>
<evidence type="ECO:0000256" key="1">
    <source>
        <dbReference type="ARBA" id="ARBA00004141"/>
    </source>
</evidence>
<organism evidence="6 7">
    <name type="scientific">Cotesia typhae</name>
    <dbReference type="NCBI Taxonomy" id="2053667"/>
    <lineage>
        <taxon>Eukaryota</taxon>
        <taxon>Metazoa</taxon>
        <taxon>Ecdysozoa</taxon>
        <taxon>Arthropoda</taxon>
        <taxon>Hexapoda</taxon>
        <taxon>Insecta</taxon>
        <taxon>Pterygota</taxon>
        <taxon>Neoptera</taxon>
        <taxon>Endopterygota</taxon>
        <taxon>Hymenoptera</taxon>
        <taxon>Apocrita</taxon>
        <taxon>Ichneumonoidea</taxon>
        <taxon>Braconidae</taxon>
        <taxon>Microgastrinae</taxon>
        <taxon>Cotesia</taxon>
    </lineage>
</organism>
<dbReference type="OrthoDB" id="10041630at2759"/>
<keyword evidence="7" id="KW-1185">Reference proteome</keyword>
<evidence type="ECO:0000313" key="6">
    <source>
        <dbReference type="EMBL" id="KAG8034135.1"/>
    </source>
</evidence>
<comment type="caution">
    <text evidence="6">The sequence shown here is derived from an EMBL/GenBank/DDBJ whole genome shotgun (WGS) entry which is preliminary data.</text>
</comment>
<name>A0A8J5QUK2_9HYME</name>
<evidence type="ECO:0000256" key="4">
    <source>
        <dbReference type="ARBA" id="ARBA00023136"/>
    </source>
</evidence>
<dbReference type="AlphaFoldDB" id="A0A8J5QUK2"/>
<reference evidence="6" key="1">
    <citation type="submission" date="2020-03" db="EMBL/GenBank/DDBJ databases">
        <authorList>
            <person name="Chebbi M.A."/>
            <person name="Drezen J.M."/>
        </authorList>
    </citation>
    <scope>NUCLEOTIDE SEQUENCE</scope>
    <source>
        <tissue evidence="6">Whole body</tissue>
    </source>
</reference>
<feature type="transmembrane region" description="Helical" evidence="5">
    <location>
        <begin position="234"/>
        <end position="254"/>
    </location>
</feature>
<dbReference type="GO" id="GO:0016020">
    <property type="term" value="C:membrane"/>
    <property type="evidence" value="ECO:0007669"/>
    <property type="project" value="UniProtKB-SubCell"/>
</dbReference>
<gene>
    <name evidence="6" type="ORF">G9C98_008281</name>
</gene>
<keyword evidence="3 5" id="KW-1133">Transmembrane helix</keyword>
<dbReference type="PANTHER" id="PTHR23051">
    <property type="entry name" value="SOLUTE CARRIER FAMILY 35, MEMBER F5"/>
    <property type="match status" value="1"/>
</dbReference>
<dbReference type="EMBL" id="JAAOIC020000069">
    <property type="protein sequence ID" value="KAG8034135.1"/>
    <property type="molecule type" value="Genomic_DNA"/>
</dbReference>
<sequence>MNKSQKLIIGLLILLLVNIIWMSSSKLTQYIYSETAFKKPFFSTYINLSMLTIYLLGLCFWPPWKDQCNRSSTYTFVDPNAEDENFYSEVNNTSLSDPTFVPIKKSAHHDRSSGTESDDSSIRAVRFSKLAEVRHMSEGDAIEALLSRLSYPASIRAGEHARRQAHKFSIPKVAKIALLFCLILFMANYTFQILLSRMETGNMTVVSAASSLFTLFLASFFPSSSNDKFSISKLLAVLINIFGMVNMFNITSILE</sequence>
<feature type="transmembrane region" description="Helical" evidence="5">
    <location>
        <begin position="203"/>
        <end position="222"/>
    </location>
</feature>
<evidence type="ECO:0000256" key="3">
    <source>
        <dbReference type="ARBA" id="ARBA00022989"/>
    </source>
</evidence>
<dbReference type="PANTHER" id="PTHR23051:SF0">
    <property type="entry name" value="SOLUTE CARRIER FAMILY 35 MEMBER F5"/>
    <property type="match status" value="1"/>
</dbReference>
<reference evidence="6" key="2">
    <citation type="submission" date="2021-04" db="EMBL/GenBank/DDBJ databases">
        <title>Genome-wide patterns of bracovirus chromosomal integration into multiple host tissues during parasitism.</title>
        <authorList>
            <person name="Chebbi M.A.C."/>
        </authorList>
    </citation>
    <scope>NUCLEOTIDE SEQUENCE</scope>
    <source>
        <tissue evidence="6">Whole body</tissue>
    </source>
</reference>